<dbReference type="Gene3D" id="4.10.410.10">
    <property type="entry name" value="Pancreatic trypsin inhibitor Kunitz domain"/>
    <property type="match status" value="2"/>
</dbReference>
<dbReference type="PANTHER" id="PTHR10083:SF374">
    <property type="entry name" value="BPTI_KUNITZ INHIBITOR DOMAIN-CONTAINING PROTEIN"/>
    <property type="match status" value="1"/>
</dbReference>
<evidence type="ECO:0000313" key="6">
    <source>
        <dbReference type="EMBL" id="JAC26759.1"/>
    </source>
</evidence>
<dbReference type="GO" id="GO:0005615">
    <property type="term" value="C:extracellular space"/>
    <property type="evidence" value="ECO:0007669"/>
    <property type="project" value="TreeGrafter"/>
</dbReference>
<evidence type="ECO:0000256" key="2">
    <source>
        <dbReference type="ARBA" id="ARBA00022900"/>
    </source>
</evidence>
<dbReference type="PRINTS" id="PR00759">
    <property type="entry name" value="BASICPTASE"/>
</dbReference>
<evidence type="ECO:0000256" key="3">
    <source>
        <dbReference type="ARBA" id="ARBA00023157"/>
    </source>
</evidence>
<dbReference type="PROSITE" id="PS00280">
    <property type="entry name" value="BPTI_KUNITZ_1"/>
    <property type="match status" value="1"/>
</dbReference>
<dbReference type="InterPro" id="IPR002223">
    <property type="entry name" value="Kunitz_BPTI"/>
</dbReference>
<dbReference type="AlphaFoldDB" id="A0A023FZ33"/>
<keyword evidence="3" id="KW-1015">Disulfide bond</keyword>
<evidence type="ECO:0000256" key="1">
    <source>
        <dbReference type="ARBA" id="ARBA00022690"/>
    </source>
</evidence>
<protein>
    <submittedName>
        <fullName evidence="6">Putative monolaris</fullName>
    </submittedName>
</protein>
<feature type="signal peptide" evidence="4">
    <location>
        <begin position="1"/>
        <end position="21"/>
    </location>
</feature>
<dbReference type="PANTHER" id="PTHR10083">
    <property type="entry name" value="KUNITZ-TYPE PROTEASE INHIBITOR-RELATED"/>
    <property type="match status" value="1"/>
</dbReference>
<dbReference type="InterPro" id="IPR050098">
    <property type="entry name" value="TFPI/VKTCI-like"/>
</dbReference>
<keyword evidence="1" id="KW-0646">Protease inhibitor</keyword>
<reference evidence="6" key="1">
    <citation type="submission" date="2014-03" db="EMBL/GenBank/DDBJ databases">
        <title>The sialotranscriptome of Amblyomma triste, Amblyomma parvum and Amblyomma cajennense ticks, uncovered by 454-based RNA-seq.</title>
        <authorList>
            <person name="Garcia G.R."/>
            <person name="Gardinassi L.G."/>
            <person name="Ribeiro J.M."/>
            <person name="Anatrielo E."/>
            <person name="Ferreira B.R."/>
            <person name="Moreira H.N."/>
            <person name="Mafra C."/>
            <person name="Olegario M.M."/>
            <person name="Szabo P.J."/>
            <person name="Miranda-Santos I.K."/>
            <person name="Maruyama S.R."/>
        </authorList>
    </citation>
    <scope>NUCLEOTIDE SEQUENCE</scope>
    <source>
        <strain evidence="6">Araguapaz</strain>
        <tissue evidence="6">Salivary glands</tissue>
    </source>
</reference>
<dbReference type="EMBL" id="GBBL01000561">
    <property type="protein sequence ID" value="JAC26759.1"/>
    <property type="molecule type" value="mRNA"/>
</dbReference>
<dbReference type="PROSITE" id="PS50279">
    <property type="entry name" value="BPTI_KUNITZ_2"/>
    <property type="match status" value="2"/>
</dbReference>
<keyword evidence="2" id="KW-0722">Serine protease inhibitor</keyword>
<sequence>MKKHENVLSTLNLSFCGLCTATSRSTKDPKCITDAPIITRRGCKSPSWQFSLTTRKCVQTCTKEGPFESKFSCDVRCRSVDVCNAPRAVSSCAGNVYPIFFYNPTTQECHRDIGCTFSGNNFPTITECQDTCVRRRPSPTKPRKCYVVPSQGYHCWWRAGLRFYYNPPTGQCLPFWYLGCGGNANRYRSYERCIRHCARS</sequence>
<dbReference type="SMART" id="SM00131">
    <property type="entry name" value="KU"/>
    <property type="match status" value="2"/>
</dbReference>
<feature type="chain" id="PRO_5001520325" evidence="4">
    <location>
        <begin position="22"/>
        <end position="200"/>
    </location>
</feature>
<dbReference type="GO" id="GO:0004867">
    <property type="term" value="F:serine-type endopeptidase inhibitor activity"/>
    <property type="evidence" value="ECO:0007669"/>
    <property type="project" value="UniProtKB-KW"/>
</dbReference>
<evidence type="ECO:0000256" key="4">
    <source>
        <dbReference type="SAM" id="SignalP"/>
    </source>
</evidence>
<dbReference type="InterPro" id="IPR020901">
    <property type="entry name" value="Prtase_inh_Kunz-CS"/>
</dbReference>
<name>A0A023FZ33_AMBPA</name>
<accession>A0A023FZ33</accession>
<proteinExistence type="evidence at transcript level"/>
<evidence type="ECO:0000259" key="5">
    <source>
        <dbReference type="PROSITE" id="PS50279"/>
    </source>
</evidence>
<dbReference type="Pfam" id="PF00014">
    <property type="entry name" value="Kunitz_BPTI"/>
    <property type="match status" value="2"/>
</dbReference>
<dbReference type="InterPro" id="IPR036880">
    <property type="entry name" value="Kunitz_BPTI_sf"/>
</dbReference>
<feature type="domain" description="BPTI/Kunitz inhibitor" evidence="5">
    <location>
        <begin position="145"/>
        <end position="197"/>
    </location>
</feature>
<dbReference type="SUPFAM" id="SSF57362">
    <property type="entry name" value="BPTI-like"/>
    <property type="match status" value="2"/>
</dbReference>
<keyword evidence="4" id="KW-0732">Signal</keyword>
<organism evidence="6">
    <name type="scientific">Amblyomma parvum</name>
    <name type="common">South American tick</name>
    <dbReference type="NCBI Taxonomy" id="251391"/>
    <lineage>
        <taxon>Eukaryota</taxon>
        <taxon>Metazoa</taxon>
        <taxon>Ecdysozoa</taxon>
        <taxon>Arthropoda</taxon>
        <taxon>Chelicerata</taxon>
        <taxon>Arachnida</taxon>
        <taxon>Acari</taxon>
        <taxon>Parasitiformes</taxon>
        <taxon>Ixodida</taxon>
        <taxon>Ixodoidea</taxon>
        <taxon>Ixodidae</taxon>
        <taxon>Amblyomminae</taxon>
        <taxon>Amblyomma</taxon>
    </lineage>
</organism>
<feature type="domain" description="BPTI/Kunitz inhibitor" evidence="5">
    <location>
        <begin position="83"/>
        <end position="132"/>
    </location>
</feature>